<evidence type="ECO:0000256" key="5">
    <source>
        <dbReference type="PIRSR" id="PIRSR606710-1"/>
    </source>
</evidence>
<dbReference type="KEGG" id="bcae:A4V03_06550"/>
<feature type="chain" id="PRO_5008886637" evidence="7">
    <location>
        <begin position="19"/>
        <end position="642"/>
    </location>
</feature>
<dbReference type="GO" id="GO:0005975">
    <property type="term" value="P:carbohydrate metabolic process"/>
    <property type="evidence" value="ECO:0007669"/>
    <property type="project" value="InterPro"/>
</dbReference>
<proteinExistence type="inferred from homology"/>
<dbReference type="InterPro" id="IPR023296">
    <property type="entry name" value="Glyco_hydro_beta-prop_sf"/>
</dbReference>
<evidence type="ECO:0000313" key="9">
    <source>
        <dbReference type="EMBL" id="ANU57268.1"/>
    </source>
</evidence>
<evidence type="ECO:0000256" key="4">
    <source>
        <dbReference type="ARBA" id="ARBA00023295"/>
    </source>
</evidence>
<dbReference type="SUPFAM" id="SSF75005">
    <property type="entry name" value="Arabinanase/levansucrase/invertase"/>
    <property type="match status" value="1"/>
</dbReference>
<dbReference type="Pfam" id="PF04616">
    <property type="entry name" value="Glyco_hydro_43"/>
    <property type="match status" value="1"/>
</dbReference>
<dbReference type="CDD" id="cd08998">
    <property type="entry name" value="GH43_Arb43a-like"/>
    <property type="match status" value="1"/>
</dbReference>
<keyword evidence="3" id="KW-0378">Hydrolase</keyword>
<accession>A0A1C7GXI6</accession>
<feature type="active site" description="Proton donor" evidence="5">
    <location>
        <position position="409"/>
    </location>
</feature>
<dbReference type="InterPro" id="IPR050727">
    <property type="entry name" value="GH43_arabinanases"/>
</dbReference>
<protein>
    <submittedName>
        <fullName evidence="9">Arabinan endo-1,5-alpha-L-arabinosidase</fullName>
    </submittedName>
</protein>
<evidence type="ECO:0000256" key="3">
    <source>
        <dbReference type="ARBA" id="ARBA00022801"/>
    </source>
</evidence>
<dbReference type="Pfam" id="PF16369">
    <property type="entry name" value="GH43_C"/>
    <property type="match status" value="1"/>
</dbReference>
<name>A0A1C7GXI6_9BACE</name>
<dbReference type="GO" id="GO:0004553">
    <property type="term" value="F:hydrolase activity, hydrolyzing O-glycosyl compounds"/>
    <property type="evidence" value="ECO:0007669"/>
    <property type="project" value="InterPro"/>
</dbReference>
<evidence type="ECO:0000256" key="1">
    <source>
        <dbReference type="ARBA" id="ARBA00004834"/>
    </source>
</evidence>
<gene>
    <name evidence="9" type="ORF">A4V03_06550</name>
</gene>
<dbReference type="InterPro" id="IPR006710">
    <property type="entry name" value="Glyco_hydro_43"/>
</dbReference>
<feature type="domain" description="Extracellular endo-alpha-(1-&gt;5)-L-arabinanase C-terminal" evidence="8">
    <location>
        <begin position="534"/>
        <end position="638"/>
    </location>
</feature>
<keyword evidence="10" id="KW-1185">Reference proteome</keyword>
<evidence type="ECO:0000256" key="2">
    <source>
        <dbReference type="ARBA" id="ARBA00009865"/>
    </source>
</evidence>
<dbReference type="RefSeq" id="WP_065538357.1">
    <property type="nucleotide sequence ID" value="NZ_CAPDLJ010000005.1"/>
</dbReference>
<evidence type="ECO:0000313" key="10">
    <source>
        <dbReference type="Proteomes" id="UP000092631"/>
    </source>
</evidence>
<feature type="signal peptide" evidence="7">
    <location>
        <begin position="1"/>
        <end position="18"/>
    </location>
</feature>
<evidence type="ECO:0000259" key="8">
    <source>
        <dbReference type="Pfam" id="PF16369"/>
    </source>
</evidence>
<feature type="site" description="Important for catalytic activity, responsible for pKa modulation of the active site Glu and correct orientation of both the proton donor and substrate" evidence="6">
    <location>
        <position position="341"/>
    </location>
</feature>
<comment type="pathway">
    <text evidence="1">Glycan metabolism; L-arabinan degradation.</text>
</comment>
<keyword evidence="4" id="KW-0326">Glycosidase</keyword>
<dbReference type="InterPro" id="IPR032291">
    <property type="entry name" value="Abn2_C"/>
</dbReference>
<evidence type="ECO:0000256" key="7">
    <source>
        <dbReference type="SAM" id="SignalP"/>
    </source>
</evidence>
<dbReference type="PROSITE" id="PS51257">
    <property type="entry name" value="PROKAR_LIPOPROTEIN"/>
    <property type="match status" value="1"/>
</dbReference>
<dbReference type="Gene3D" id="2.115.10.20">
    <property type="entry name" value="Glycosyl hydrolase domain, family 43"/>
    <property type="match status" value="1"/>
</dbReference>
<feature type="active site" description="Proton acceptor" evidence="5">
    <location>
        <position position="165"/>
    </location>
</feature>
<dbReference type="PANTHER" id="PTHR43301">
    <property type="entry name" value="ARABINAN ENDO-1,5-ALPHA-L-ARABINOSIDASE"/>
    <property type="match status" value="1"/>
</dbReference>
<evidence type="ECO:0000256" key="6">
    <source>
        <dbReference type="PIRSR" id="PIRSR606710-2"/>
    </source>
</evidence>
<dbReference type="AlphaFoldDB" id="A0A1C7GXI6"/>
<organism evidence="9 10">
    <name type="scientific">Bacteroides caecimuris</name>
    <dbReference type="NCBI Taxonomy" id="1796613"/>
    <lineage>
        <taxon>Bacteria</taxon>
        <taxon>Pseudomonadati</taxon>
        <taxon>Bacteroidota</taxon>
        <taxon>Bacteroidia</taxon>
        <taxon>Bacteroidales</taxon>
        <taxon>Bacteroidaceae</taxon>
        <taxon>Bacteroides</taxon>
    </lineage>
</organism>
<dbReference type="EMBL" id="CP015401">
    <property type="protein sequence ID" value="ANU57268.1"/>
    <property type="molecule type" value="Genomic_DNA"/>
</dbReference>
<dbReference type="Proteomes" id="UP000092631">
    <property type="component" value="Chromosome"/>
</dbReference>
<dbReference type="PANTHER" id="PTHR43301:SF3">
    <property type="entry name" value="ARABINAN ENDO-1,5-ALPHA-L-ARABINOSIDASE A-RELATED"/>
    <property type="match status" value="1"/>
</dbReference>
<comment type="similarity">
    <text evidence="2">Belongs to the glycosyl hydrolase 43 family.</text>
</comment>
<dbReference type="GeneID" id="82186792"/>
<sequence length="642" mass="71904">MKKITLFFMSLLTVLAFAACSDGLDNIEYDRNSGITIATAQVTATTGTSLTVTASATGNIDQIVKKGFCYSVNAQNPTIKDNIVEADENFSATISGLTGNTSYYIRAYVYGNSRYTYSDAFTATTESQSLDEQLQNYVAPAYEDNYVDIAAWSNRNQWNLANVHDPTVMKADDGYYYMYQTDASYGNAHSGNGHFHARRSKDLVNWEYLGATMSETPPAWIKEKLNAYRQEMGLEPIDNPSYGYWAPVARKVSTDKYRMYYSIVITNYIKTGKPEIENNGNFDNSWTERAFIGLMETSDPASNIWEDKGYVVCSASDKGMTDYGRSSTGDWNAYFKINAIDPTYIITTNNEHWLIYGSWHSGIAALQLNPEDGKPLNALGKPWNITGDDNSGYGKIIAKRGSSRWQASEGPEIIYRNGYYYLFLAYGTLSVEYNTRVCRSANIDGPYVDIDGNSAMGNSELYPILTAPYKFNNSYGWVGISHCGIFDDGEDNWYYASQGRFPVNVGGNEYSNAIMMGHVRSIRWDANGWPLVMPERYGAVPQVPITEAEIAGDWEHLALTTNTGNQKTSETMTYNLSTHKITSGSWKSATWTFDEATQTITTSTGVVLYLQREVDWETTPRTHTIVYAAHGTQKTYWGKKIH</sequence>
<reference evidence="10" key="1">
    <citation type="submission" date="2016-04" db="EMBL/GenBank/DDBJ databases">
        <title>Complete Genome Sequences of Twelve Strains of a Stable Defined Moderately Diverse Mouse Microbiota 2 (sDMDMm2).</title>
        <authorList>
            <person name="Uchimura Y."/>
            <person name="Wyss M."/>
            <person name="Brugiroux S."/>
            <person name="Limenitakis J.P."/>
            <person name="Stecher B."/>
            <person name="McCoy K.D."/>
            <person name="Macpherson A.J."/>
        </authorList>
    </citation>
    <scope>NUCLEOTIDE SEQUENCE [LARGE SCALE GENOMIC DNA]</scope>
    <source>
        <strain evidence="10">I48</strain>
    </source>
</reference>
<dbReference type="OrthoDB" id="9801455at2"/>
<keyword evidence="7" id="KW-0732">Signal</keyword>